<dbReference type="InParanoid" id="L7JVL0"/>
<dbReference type="EMBL" id="JH994024">
    <property type="protein sequence ID" value="ELQ74772.1"/>
    <property type="molecule type" value="Genomic_DNA"/>
</dbReference>
<evidence type="ECO:0000313" key="3">
    <source>
        <dbReference type="Proteomes" id="UP000011185"/>
    </source>
</evidence>
<evidence type="ECO:0000313" key="2">
    <source>
        <dbReference type="EMBL" id="ELQ74772.1"/>
    </source>
</evidence>
<dbReference type="OrthoDB" id="2195889at2759"/>
<dbReference type="OMA" id="YDKEFFY"/>
<dbReference type="Proteomes" id="UP000011185">
    <property type="component" value="Unassembled WGS sequence"/>
</dbReference>
<dbReference type="HOGENOM" id="CLU_092549_0_0_1"/>
<reference evidence="2 3" key="1">
    <citation type="journal article" date="2012" name="PLoS Pathog.">
        <title>The genome of the obligate intracellular parasite Trachipleistophora hominis: new insights into microsporidian genome dynamics and reductive evolution.</title>
        <authorList>
            <person name="Heinz E."/>
            <person name="Williams T.A."/>
            <person name="Nakjang S."/>
            <person name="Noel C.J."/>
            <person name="Swan D.C."/>
            <person name="Goldberg A.V."/>
            <person name="Harris S.R."/>
            <person name="Weinmaier T."/>
            <person name="Markert S."/>
            <person name="Becher D."/>
            <person name="Bernhardt J."/>
            <person name="Dagan T."/>
            <person name="Hacker C."/>
            <person name="Lucocq J.M."/>
            <person name="Schweder T."/>
            <person name="Rattei T."/>
            <person name="Hall N."/>
            <person name="Hirt R.P."/>
            <person name="Embley T.M."/>
        </authorList>
    </citation>
    <scope>NUCLEOTIDE SEQUENCE [LARGE SCALE GENOMIC DNA]</scope>
</reference>
<dbReference type="VEuPathDB" id="MicrosporidiaDB:THOM_2301"/>
<dbReference type="AlphaFoldDB" id="L7JVL0"/>
<sequence>MLKKYQKINSLLVEIKTKLEKLQEHSNNLKLFNIKIKALNEAFKECSLTIENIKEEKDATVEEIQMEEFDEQSDYEYNTSIVPDEHDTSYNPMYDNTNQTNSHIIESKPAVKERSLQSILIYASTLLPKDQKTQQNLKKIVSLLYDQKEMSLNNIVTICKVPKYRAVDILGKLSGAKRPIVSKRYDKEFFYTLVEDE</sequence>
<organism evidence="2 3">
    <name type="scientific">Trachipleistophora hominis</name>
    <name type="common">Microsporidian parasite</name>
    <dbReference type="NCBI Taxonomy" id="72359"/>
    <lineage>
        <taxon>Eukaryota</taxon>
        <taxon>Fungi</taxon>
        <taxon>Fungi incertae sedis</taxon>
        <taxon>Microsporidia</taxon>
        <taxon>Pleistophoridae</taxon>
        <taxon>Trachipleistophora</taxon>
    </lineage>
</organism>
<feature type="coiled-coil region" evidence="1">
    <location>
        <begin position="5"/>
        <end position="56"/>
    </location>
</feature>
<name>L7JVL0_TRAHO</name>
<evidence type="ECO:0000256" key="1">
    <source>
        <dbReference type="SAM" id="Coils"/>
    </source>
</evidence>
<protein>
    <submittedName>
        <fullName evidence="2">Uncharacterized protein</fullName>
    </submittedName>
</protein>
<accession>L7JVL0</accession>
<keyword evidence="1" id="KW-0175">Coiled coil</keyword>
<proteinExistence type="predicted"/>
<keyword evidence="3" id="KW-1185">Reference proteome</keyword>
<gene>
    <name evidence="2" type="ORF">THOM_2301</name>
</gene>